<dbReference type="Pfam" id="PF02050">
    <property type="entry name" value="FliJ"/>
    <property type="match status" value="1"/>
</dbReference>
<evidence type="ECO:0000256" key="10">
    <source>
        <dbReference type="ARBA" id="ARBA00023225"/>
    </source>
</evidence>
<organism evidence="12 13">
    <name type="scientific">Aquibacillus rhizosphaerae</name>
    <dbReference type="NCBI Taxonomy" id="3051431"/>
    <lineage>
        <taxon>Bacteria</taxon>
        <taxon>Bacillati</taxon>
        <taxon>Bacillota</taxon>
        <taxon>Bacilli</taxon>
        <taxon>Bacillales</taxon>
        <taxon>Bacillaceae</taxon>
        <taxon>Aquibacillus</taxon>
    </lineage>
</organism>
<keyword evidence="7" id="KW-1005">Bacterial flagellum biogenesis</keyword>
<keyword evidence="5" id="KW-1003">Cell membrane</keyword>
<evidence type="ECO:0000256" key="7">
    <source>
        <dbReference type="ARBA" id="ARBA00022795"/>
    </source>
</evidence>
<comment type="similarity">
    <text evidence="2">Belongs to the FliJ family.</text>
</comment>
<evidence type="ECO:0000256" key="9">
    <source>
        <dbReference type="ARBA" id="ARBA00023136"/>
    </source>
</evidence>
<keyword evidence="13" id="KW-1185">Reference proteome</keyword>
<dbReference type="EMBL" id="JASTZU010000021">
    <property type="protein sequence ID" value="MDL4840063.1"/>
    <property type="molecule type" value="Genomic_DNA"/>
</dbReference>
<evidence type="ECO:0000256" key="2">
    <source>
        <dbReference type="ARBA" id="ARBA00010004"/>
    </source>
</evidence>
<keyword evidence="12" id="KW-0966">Cell projection</keyword>
<keyword evidence="8" id="KW-0653">Protein transport</keyword>
<evidence type="ECO:0000256" key="5">
    <source>
        <dbReference type="ARBA" id="ARBA00022475"/>
    </source>
</evidence>
<feature type="coiled-coil region" evidence="11">
    <location>
        <begin position="73"/>
        <end position="137"/>
    </location>
</feature>
<comment type="caution">
    <text evidence="12">The sequence shown here is derived from an EMBL/GenBank/DDBJ whole genome shotgun (WGS) entry which is preliminary data.</text>
</comment>
<keyword evidence="6" id="KW-0145">Chemotaxis</keyword>
<evidence type="ECO:0000256" key="4">
    <source>
        <dbReference type="ARBA" id="ARBA00022448"/>
    </source>
</evidence>
<evidence type="ECO:0000256" key="8">
    <source>
        <dbReference type="ARBA" id="ARBA00022927"/>
    </source>
</evidence>
<gene>
    <name evidence="12" type="primary">fliJ</name>
    <name evidence="12" type="ORF">QQS35_06280</name>
</gene>
<evidence type="ECO:0000256" key="6">
    <source>
        <dbReference type="ARBA" id="ARBA00022500"/>
    </source>
</evidence>
<protein>
    <recommendedName>
        <fullName evidence="3">Flagellar FliJ protein</fullName>
    </recommendedName>
</protein>
<dbReference type="RefSeq" id="WP_285931061.1">
    <property type="nucleotide sequence ID" value="NZ_JASTZU010000021.1"/>
</dbReference>
<dbReference type="InterPro" id="IPR053716">
    <property type="entry name" value="Flag_assembly_chemotaxis_eff"/>
</dbReference>
<keyword evidence="12" id="KW-0282">Flagellum</keyword>
<evidence type="ECO:0000313" key="13">
    <source>
        <dbReference type="Proteomes" id="UP001235343"/>
    </source>
</evidence>
<dbReference type="NCBIfam" id="TIGR02473">
    <property type="entry name" value="flagell_FliJ"/>
    <property type="match status" value="1"/>
</dbReference>
<name>A0ABT7L2G9_9BACI</name>
<keyword evidence="9" id="KW-0472">Membrane</keyword>
<dbReference type="InterPro" id="IPR012823">
    <property type="entry name" value="Flagell_FliJ"/>
</dbReference>
<comment type="subcellular location">
    <subcellularLocation>
        <location evidence="1">Cell membrane</location>
        <topology evidence="1">Peripheral membrane protein</topology>
        <orientation evidence="1">Cytoplasmic side</orientation>
    </subcellularLocation>
</comment>
<sequence>MANTKAFQKILSFREREKNEAQIAYKQSVESFEDVATQLYNLLRKKEDVENKYNYYLETMGSVTNIATHYSYIERIKEKITRLETSVNEARHVMDAKQLKLTNAHIETKKYEKLIERKKLKLKEHELEQENKLMDETSIIQFLNNRDR</sequence>
<evidence type="ECO:0000256" key="11">
    <source>
        <dbReference type="SAM" id="Coils"/>
    </source>
</evidence>
<accession>A0ABT7L2G9</accession>
<keyword evidence="12" id="KW-0969">Cilium</keyword>
<dbReference type="Gene3D" id="1.10.287.1700">
    <property type="match status" value="1"/>
</dbReference>
<evidence type="ECO:0000256" key="3">
    <source>
        <dbReference type="ARBA" id="ARBA00020392"/>
    </source>
</evidence>
<keyword evidence="4" id="KW-0813">Transport</keyword>
<keyword evidence="10" id="KW-1006">Bacterial flagellum protein export</keyword>
<keyword evidence="11" id="KW-0175">Coiled coil</keyword>
<reference evidence="12 13" key="1">
    <citation type="submission" date="2023-06" db="EMBL/GenBank/DDBJ databases">
        <title>Aquibacillus rhizosphaerae LR5S19.</title>
        <authorList>
            <person name="Sun J.-Q."/>
        </authorList>
    </citation>
    <scope>NUCLEOTIDE SEQUENCE [LARGE SCALE GENOMIC DNA]</scope>
    <source>
        <strain evidence="12 13">LR5S19</strain>
    </source>
</reference>
<evidence type="ECO:0000313" key="12">
    <source>
        <dbReference type="EMBL" id="MDL4840063.1"/>
    </source>
</evidence>
<evidence type="ECO:0000256" key="1">
    <source>
        <dbReference type="ARBA" id="ARBA00004413"/>
    </source>
</evidence>
<proteinExistence type="inferred from homology"/>
<dbReference type="Proteomes" id="UP001235343">
    <property type="component" value="Unassembled WGS sequence"/>
</dbReference>